<evidence type="ECO:0000256" key="2">
    <source>
        <dbReference type="ARBA" id="ARBA00023125"/>
    </source>
</evidence>
<comment type="caution">
    <text evidence="5">The sequence shown here is derived from an EMBL/GenBank/DDBJ whole genome shotgun (WGS) entry which is preliminary data.</text>
</comment>
<protein>
    <submittedName>
        <fullName evidence="5">AraC-like DNA-binding protein</fullName>
    </submittedName>
</protein>
<dbReference type="Proteomes" id="UP000749311">
    <property type="component" value="Unassembled WGS sequence"/>
</dbReference>
<organism evidence="5 6">
    <name type="scientific">Brooklawnia cerclae</name>
    <dbReference type="NCBI Taxonomy" id="349934"/>
    <lineage>
        <taxon>Bacteria</taxon>
        <taxon>Bacillati</taxon>
        <taxon>Actinomycetota</taxon>
        <taxon>Actinomycetes</taxon>
        <taxon>Propionibacteriales</taxon>
        <taxon>Propionibacteriaceae</taxon>
        <taxon>Brooklawnia</taxon>
    </lineage>
</organism>
<dbReference type="InterPro" id="IPR050204">
    <property type="entry name" value="AraC_XylS_family_regulators"/>
</dbReference>
<keyword evidence="6" id="KW-1185">Reference proteome</keyword>
<evidence type="ECO:0000313" key="5">
    <source>
        <dbReference type="EMBL" id="NIH56062.1"/>
    </source>
</evidence>
<dbReference type="PANTHER" id="PTHR46796">
    <property type="entry name" value="HTH-TYPE TRANSCRIPTIONAL ACTIVATOR RHAS-RELATED"/>
    <property type="match status" value="1"/>
</dbReference>
<sequence length="232" mass="25573">MDYLLDQLTWRLNGLLLDRHEAEAIAAKAFRDNMWATSLGSDVAAEMGRLLDRVEQVQSEGGGFYDIEATFASLLSLLVPLLPYENISKGPVRSLADEGEGGRFPPLRREIVSVGQAVQSELSRRWTLTDLAGIAHLSARQLGRAFRESYGLPPMSYVAMLRAKEMARLLRDEPDCSVEAVGRMVGWRGRSHAREKFTALLGIGPDEYRRRARGLDLATPGPDTAETAAEGS</sequence>
<dbReference type="InterPro" id="IPR018060">
    <property type="entry name" value="HTH_AraC"/>
</dbReference>
<evidence type="ECO:0000256" key="1">
    <source>
        <dbReference type="ARBA" id="ARBA00023015"/>
    </source>
</evidence>
<gene>
    <name evidence="5" type="ORF">FB473_000707</name>
</gene>
<dbReference type="SMART" id="SM00342">
    <property type="entry name" value="HTH_ARAC"/>
    <property type="match status" value="1"/>
</dbReference>
<dbReference type="PANTHER" id="PTHR46796:SF13">
    <property type="entry name" value="HTH-TYPE TRANSCRIPTIONAL ACTIVATOR RHAS"/>
    <property type="match status" value="1"/>
</dbReference>
<evidence type="ECO:0000256" key="3">
    <source>
        <dbReference type="ARBA" id="ARBA00023163"/>
    </source>
</evidence>
<evidence type="ECO:0000313" key="6">
    <source>
        <dbReference type="Proteomes" id="UP000749311"/>
    </source>
</evidence>
<accession>A0ABX0SH74</accession>
<keyword evidence="3" id="KW-0804">Transcription</keyword>
<evidence type="ECO:0000259" key="4">
    <source>
        <dbReference type="PROSITE" id="PS01124"/>
    </source>
</evidence>
<reference evidence="5 6" key="1">
    <citation type="submission" date="2020-02" db="EMBL/GenBank/DDBJ databases">
        <title>Sequencing the genomes of 1000 actinobacteria strains.</title>
        <authorList>
            <person name="Klenk H.-P."/>
        </authorList>
    </citation>
    <scope>NUCLEOTIDE SEQUENCE [LARGE SCALE GENOMIC DNA]</scope>
    <source>
        <strain evidence="5 6">DSM 19609</strain>
    </source>
</reference>
<name>A0ABX0SH74_9ACTN</name>
<dbReference type="Pfam" id="PF12833">
    <property type="entry name" value="HTH_18"/>
    <property type="match status" value="1"/>
</dbReference>
<feature type="domain" description="HTH araC/xylS-type" evidence="4">
    <location>
        <begin position="112"/>
        <end position="211"/>
    </location>
</feature>
<dbReference type="InterPro" id="IPR009057">
    <property type="entry name" value="Homeodomain-like_sf"/>
</dbReference>
<dbReference type="RefSeq" id="WP_243863453.1">
    <property type="nucleotide sequence ID" value="NZ_BAAAOO010000002.1"/>
</dbReference>
<dbReference type="EMBL" id="JAAMOZ010000001">
    <property type="protein sequence ID" value="NIH56062.1"/>
    <property type="molecule type" value="Genomic_DNA"/>
</dbReference>
<keyword evidence="1" id="KW-0805">Transcription regulation</keyword>
<proteinExistence type="predicted"/>
<dbReference type="PROSITE" id="PS01124">
    <property type="entry name" value="HTH_ARAC_FAMILY_2"/>
    <property type="match status" value="1"/>
</dbReference>
<dbReference type="SUPFAM" id="SSF46689">
    <property type="entry name" value="Homeodomain-like"/>
    <property type="match status" value="1"/>
</dbReference>
<dbReference type="Gene3D" id="1.10.10.60">
    <property type="entry name" value="Homeodomain-like"/>
    <property type="match status" value="1"/>
</dbReference>
<keyword evidence="2" id="KW-0238">DNA-binding</keyword>